<sequence length="313" mass="34633">MILIDEEGTVIQGFVLAGRVGTYELEPGSVYKLRNFFGSRNKVQYRVTDHSATITFAWKSELSVIDNPSVPIPEDRFRFHSYEEFQANCDRKVDLYGTLALTSMASSRMFMDNDVQPSRGYLEWLRSNSDIANKINAKVVTKPETATLEELFAYIKHETAKVVWFECTATIDDVVQGSAWYYISCGGCNIFVILGDAGKELTGKHGSELVASYFEANEGVVADHCVPVPQALLATIGHTYKFIVKVSYHNLSGKTQTITVTKIFPPEAPQPIAPLDEHAVPSTSDGILKTGSDRVRKAAETVESDEAKRCKSG</sequence>
<keyword evidence="3" id="KW-1185">Reference proteome</keyword>
<dbReference type="GO" id="GO:0003684">
    <property type="term" value="F:damaged DNA binding"/>
    <property type="evidence" value="ECO:0007669"/>
    <property type="project" value="TreeGrafter"/>
</dbReference>
<dbReference type="EMBL" id="JAAMPC010000016">
    <property type="protein sequence ID" value="KAG2251442.1"/>
    <property type="molecule type" value="Genomic_DNA"/>
</dbReference>
<dbReference type="SUPFAM" id="SSF50249">
    <property type="entry name" value="Nucleic acid-binding proteins"/>
    <property type="match status" value="1"/>
</dbReference>
<protein>
    <submittedName>
        <fullName evidence="2">Uncharacterized protein</fullName>
    </submittedName>
</protein>
<dbReference type="GO" id="GO:0007004">
    <property type="term" value="P:telomere maintenance via telomerase"/>
    <property type="evidence" value="ECO:0007669"/>
    <property type="project" value="TreeGrafter"/>
</dbReference>
<dbReference type="GO" id="GO:0043047">
    <property type="term" value="F:single-stranded telomeric DNA binding"/>
    <property type="evidence" value="ECO:0007669"/>
    <property type="project" value="TreeGrafter"/>
</dbReference>
<gene>
    <name evidence="2" type="ORF">Bca52824_081578</name>
</gene>
<dbReference type="GO" id="GO:0051321">
    <property type="term" value="P:meiotic cell cycle"/>
    <property type="evidence" value="ECO:0007669"/>
    <property type="project" value="TreeGrafter"/>
</dbReference>
<dbReference type="Proteomes" id="UP000886595">
    <property type="component" value="Unassembled WGS sequence"/>
</dbReference>
<dbReference type="PANTHER" id="PTHR23273:SF162">
    <property type="entry name" value="REPLICATION FACTOR A C-TERMINAL DOMAIN-CONTAINING PROTEIN"/>
    <property type="match status" value="1"/>
</dbReference>
<reference evidence="2 3" key="1">
    <citation type="submission" date="2020-02" db="EMBL/GenBank/DDBJ databases">
        <authorList>
            <person name="Ma Q."/>
            <person name="Huang Y."/>
            <person name="Song X."/>
            <person name="Pei D."/>
        </authorList>
    </citation>
    <scope>NUCLEOTIDE SEQUENCE [LARGE SCALE GENOMIC DNA]</scope>
    <source>
        <strain evidence="2">Sxm20200214</strain>
        <tissue evidence="2">Leaf</tissue>
    </source>
</reference>
<organism evidence="2 3">
    <name type="scientific">Brassica carinata</name>
    <name type="common">Ethiopian mustard</name>
    <name type="synonym">Abyssinian cabbage</name>
    <dbReference type="NCBI Taxonomy" id="52824"/>
    <lineage>
        <taxon>Eukaryota</taxon>
        <taxon>Viridiplantae</taxon>
        <taxon>Streptophyta</taxon>
        <taxon>Embryophyta</taxon>
        <taxon>Tracheophyta</taxon>
        <taxon>Spermatophyta</taxon>
        <taxon>Magnoliopsida</taxon>
        <taxon>eudicotyledons</taxon>
        <taxon>Gunneridae</taxon>
        <taxon>Pentapetalae</taxon>
        <taxon>rosids</taxon>
        <taxon>malvids</taxon>
        <taxon>Brassicales</taxon>
        <taxon>Brassicaceae</taxon>
        <taxon>Brassiceae</taxon>
        <taxon>Brassica</taxon>
    </lineage>
</organism>
<evidence type="ECO:0000313" key="3">
    <source>
        <dbReference type="Proteomes" id="UP000886595"/>
    </source>
</evidence>
<dbReference type="GO" id="GO:0005662">
    <property type="term" value="C:DNA replication factor A complex"/>
    <property type="evidence" value="ECO:0007669"/>
    <property type="project" value="TreeGrafter"/>
</dbReference>
<feature type="region of interest" description="Disordered" evidence="1">
    <location>
        <begin position="272"/>
        <end position="313"/>
    </location>
</feature>
<evidence type="ECO:0000256" key="1">
    <source>
        <dbReference type="SAM" id="MobiDB-lite"/>
    </source>
</evidence>
<accession>A0A8X7PIT9</accession>
<feature type="compositionally biased region" description="Basic and acidic residues" evidence="1">
    <location>
        <begin position="291"/>
        <end position="313"/>
    </location>
</feature>
<dbReference type="AlphaFoldDB" id="A0A8X7PIT9"/>
<dbReference type="Gene3D" id="2.40.50.140">
    <property type="entry name" value="Nucleic acid-binding proteins"/>
    <property type="match status" value="2"/>
</dbReference>
<comment type="caution">
    <text evidence="2">The sequence shown here is derived from an EMBL/GenBank/DDBJ whole genome shotgun (WGS) entry which is preliminary data.</text>
</comment>
<name>A0A8X7PIT9_BRACI</name>
<dbReference type="InterPro" id="IPR012340">
    <property type="entry name" value="NA-bd_OB-fold"/>
</dbReference>
<dbReference type="PANTHER" id="PTHR23273">
    <property type="entry name" value="REPLICATION FACTOR A 1, RFA1"/>
    <property type="match status" value="1"/>
</dbReference>
<dbReference type="GO" id="GO:0000724">
    <property type="term" value="P:double-strand break repair via homologous recombination"/>
    <property type="evidence" value="ECO:0007669"/>
    <property type="project" value="TreeGrafter"/>
</dbReference>
<proteinExistence type="predicted"/>
<evidence type="ECO:0000313" key="2">
    <source>
        <dbReference type="EMBL" id="KAG2251442.1"/>
    </source>
</evidence>
<dbReference type="GO" id="GO:0006289">
    <property type="term" value="P:nucleotide-excision repair"/>
    <property type="evidence" value="ECO:0007669"/>
    <property type="project" value="TreeGrafter"/>
</dbReference>